<gene>
    <name evidence="2" type="ORF">BDV34DRAFT_14574</name>
</gene>
<keyword evidence="1" id="KW-0812">Transmembrane</keyword>
<accession>A0A5N6D5E8</accession>
<keyword evidence="3" id="KW-1185">Reference proteome</keyword>
<sequence>MSLSSSTDLGCSWEFTNGDHVITGGRPPDKDRPSISLVSLRVCLRMYLCMYVPSSYYISRTSRGEMRIMHWSHRHRHHI</sequence>
<keyword evidence="1" id="KW-1133">Transmembrane helix</keyword>
<dbReference type="Proteomes" id="UP000326532">
    <property type="component" value="Unassembled WGS sequence"/>
</dbReference>
<feature type="transmembrane region" description="Helical" evidence="1">
    <location>
        <begin position="38"/>
        <end position="59"/>
    </location>
</feature>
<reference evidence="2 3" key="1">
    <citation type="submission" date="2019-04" db="EMBL/GenBank/DDBJ databases">
        <title>Fungal friends and foes A comparative genomics study of 23 Aspergillus species from section Flavi.</title>
        <authorList>
            <consortium name="DOE Joint Genome Institute"/>
            <person name="Kjaerbolling I."/>
            <person name="Vesth T.C."/>
            <person name="Frisvad J.C."/>
            <person name="Nybo J.L."/>
            <person name="Theobald S."/>
            <person name="Kildgaard S."/>
            <person name="Petersen T.I."/>
            <person name="Kuo A."/>
            <person name="Sato A."/>
            <person name="Lyhne E.K."/>
            <person name="Kogle M.E."/>
            <person name="Wiebenga A."/>
            <person name="Kun R.S."/>
            <person name="Lubbers R.J."/>
            <person name="Makela M.R."/>
            <person name="Barry K."/>
            <person name="Chovatia M."/>
            <person name="Clum A."/>
            <person name="Daum C."/>
            <person name="Haridas S."/>
            <person name="He G."/>
            <person name="LaButti K."/>
            <person name="Lipzen A."/>
            <person name="Mondo S."/>
            <person name="Pangilinan J."/>
            <person name="Riley R."/>
            <person name="Salamov A."/>
            <person name="Simmons B.A."/>
            <person name="Magnuson J.K."/>
            <person name="Henrissat B."/>
            <person name="Mortensen U.H."/>
            <person name="Larsen T.O."/>
            <person name="De vries R.P."/>
            <person name="Grigoriev I.V."/>
            <person name="Machida M."/>
            <person name="Baker S.E."/>
            <person name="Andersen M.R."/>
        </authorList>
    </citation>
    <scope>NUCLEOTIDE SEQUENCE [LARGE SCALE GENOMIC DNA]</scope>
    <source>
        <strain evidence="2 3">CBS 117618</strain>
    </source>
</reference>
<dbReference type="EMBL" id="ML735043">
    <property type="protein sequence ID" value="KAB8200444.1"/>
    <property type="molecule type" value="Genomic_DNA"/>
</dbReference>
<evidence type="ECO:0000256" key="1">
    <source>
        <dbReference type="SAM" id="Phobius"/>
    </source>
</evidence>
<keyword evidence="1" id="KW-0472">Membrane</keyword>
<proteinExistence type="predicted"/>
<dbReference type="AlphaFoldDB" id="A0A5N6D5E8"/>
<evidence type="ECO:0000313" key="2">
    <source>
        <dbReference type="EMBL" id="KAB8200444.1"/>
    </source>
</evidence>
<organism evidence="2 3">
    <name type="scientific">Aspergillus parasiticus</name>
    <dbReference type="NCBI Taxonomy" id="5067"/>
    <lineage>
        <taxon>Eukaryota</taxon>
        <taxon>Fungi</taxon>
        <taxon>Dikarya</taxon>
        <taxon>Ascomycota</taxon>
        <taxon>Pezizomycotina</taxon>
        <taxon>Eurotiomycetes</taxon>
        <taxon>Eurotiomycetidae</taxon>
        <taxon>Eurotiales</taxon>
        <taxon>Aspergillaceae</taxon>
        <taxon>Aspergillus</taxon>
        <taxon>Aspergillus subgen. Circumdati</taxon>
    </lineage>
</organism>
<protein>
    <submittedName>
        <fullName evidence="2">Uncharacterized protein</fullName>
    </submittedName>
</protein>
<evidence type="ECO:0000313" key="3">
    <source>
        <dbReference type="Proteomes" id="UP000326532"/>
    </source>
</evidence>
<dbReference type="VEuPathDB" id="FungiDB:BDV34DRAFT_14574"/>
<name>A0A5N6D5E8_ASPPA</name>